<feature type="transmembrane region" description="Helical" evidence="7">
    <location>
        <begin position="228"/>
        <end position="248"/>
    </location>
</feature>
<dbReference type="Pfam" id="PF01790">
    <property type="entry name" value="LGT"/>
    <property type="match status" value="1"/>
</dbReference>
<dbReference type="PANTHER" id="PTHR30589">
    <property type="entry name" value="PROLIPOPROTEIN DIACYLGLYCERYL TRANSFERASE"/>
    <property type="match status" value="1"/>
</dbReference>
<comment type="catalytic activity">
    <reaction evidence="7">
        <text>L-cysteinyl-[prolipoprotein] + a 1,2-diacyl-sn-glycero-3-phospho-(1'-sn-glycerol) = an S-1,2-diacyl-sn-glyceryl-L-cysteinyl-[prolipoprotein] + sn-glycerol 1-phosphate + H(+)</text>
        <dbReference type="Rhea" id="RHEA:56712"/>
        <dbReference type="Rhea" id="RHEA-COMP:14679"/>
        <dbReference type="Rhea" id="RHEA-COMP:14680"/>
        <dbReference type="ChEBI" id="CHEBI:15378"/>
        <dbReference type="ChEBI" id="CHEBI:29950"/>
        <dbReference type="ChEBI" id="CHEBI:57685"/>
        <dbReference type="ChEBI" id="CHEBI:64716"/>
        <dbReference type="ChEBI" id="CHEBI:140658"/>
        <dbReference type="EC" id="2.5.1.145"/>
    </reaction>
</comment>
<dbReference type="EMBL" id="PEZT01000028">
    <property type="protein sequence ID" value="PIS08771.1"/>
    <property type="molecule type" value="Genomic_DNA"/>
</dbReference>
<evidence type="ECO:0000256" key="3">
    <source>
        <dbReference type="ARBA" id="ARBA00022679"/>
    </source>
</evidence>
<evidence type="ECO:0000256" key="4">
    <source>
        <dbReference type="ARBA" id="ARBA00022692"/>
    </source>
</evidence>
<dbReference type="Proteomes" id="UP000230093">
    <property type="component" value="Unassembled WGS sequence"/>
</dbReference>
<feature type="transmembrane region" description="Helical" evidence="7">
    <location>
        <begin position="73"/>
        <end position="99"/>
    </location>
</feature>
<evidence type="ECO:0000313" key="9">
    <source>
        <dbReference type="Proteomes" id="UP000230093"/>
    </source>
</evidence>
<evidence type="ECO:0000256" key="1">
    <source>
        <dbReference type="ARBA" id="ARBA00007150"/>
    </source>
</evidence>
<comment type="similarity">
    <text evidence="1 7">Belongs to the Lgt family.</text>
</comment>
<feature type="transmembrane region" description="Helical" evidence="7">
    <location>
        <begin position="111"/>
        <end position="130"/>
    </location>
</feature>
<gene>
    <name evidence="7 8" type="primary">lgt</name>
    <name evidence="8" type="ORF">COT75_04790</name>
</gene>
<evidence type="ECO:0000313" key="8">
    <source>
        <dbReference type="EMBL" id="PIS08771.1"/>
    </source>
</evidence>
<feature type="binding site" evidence="7">
    <location>
        <position position="131"/>
    </location>
    <ligand>
        <name>a 1,2-diacyl-sn-glycero-3-phospho-(1'-sn-glycerol)</name>
        <dbReference type="ChEBI" id="CHEBI:64716"/>
    </ligand>
</feature>
<sequence length="260" mass="30319">MRFNPYGFFIALGIGLAVFVVEKTRAKLIKKRVISFDFDSFDILPWLIIPGLVFARLYHVFDYWLYYRNNLVSIFYFWQGGLGILGAFFGAFLGIFLFLKSKLKEKDLKTAFLTTLDLIALGLPLGQAIGRFGNFFNQELYGLPTNLPWKIYINPENRIAIFKNFSYFHPLFLYESIICLIIFFILFKLSKRRKNMGKGTIFSLYLLMYSVLRFLLEFLRPIGWEMGGIRVNQIVSLFFILISVLFLLNKVVKSIFGNDC</sequence>
<dbReference type="PROSITE" id="PS01311">
    <property type="entry name" value="LGT"/>
    <property type="match status" value="1"/>
</dbReference>
<dbReference type="GO" id="GO:0008961">
    <property type="term" value="F:phosphatidylglycerol-prolipoprotein diacylglyceryl transferase activity"/>
    <property type="evidence" value="ECO:0007669"/>
    <property type="project" value="UniProtKB-UniRule"/>
</dbReference>
<dbReference type="HAMAP" id="MF_01147">
    <property type="entry name" value="Lgt"/>
    <property type="match status" value="1"/>
</dbReference>
<dbReference type="GO" id="GO:0005886">
    <property type="term" value="C:plasma membrane"/>
    <property type="evidence" value="ECO:0007669"/>
    <property type="project" value="UniProtKB-SubCell"/>
</dbReference>
<dbReference type="GO" id="GO:0042158">
    <property type="term" value="P:lipoprotein biosynthetic process"/>
    <property type="evidence" value="ECO:0007669"/>
    <property type="project" value="UniProtKB-UniRule"/>
</dbReference>
<evidence type="ECO:0000256" key="5">
    <source>
        <dbReference type="ARBA" id="ARBA00022989"/>
    </source>
</evidence>
<keyword evidence="5 7" id="KW-1133">Transmembrane helix</keyword>
<evidence type="ECO:0000256" key="2">
    <source>
        <dbReference type="ARBA" id="ARBA00022475"/>
    </source>
</evidence>
<protein>
    <recommendedName>
        <fullName evidence="7">Phosphatidylglycerol--prolipoprotein diacylglyceryl transferase</fullName>
        <ecNumber evidence="7">2.5.1.145</ecNumber>
    </recommendedName>
</protein>
<feature type="transmembrane region" description="Helical" evidence="7">
    <location>
        <begin position="199"/>
        <end position="216"/>
    </location>
</feature>
<proteinExistence type="inferred from homology"/>
<keyword evidence="3 7" id="KW-0808">Transferase</keyword>
<keyword evidence="4 7" id="KW-0812">Transmembrane</keyword>
<keyword evidence="2 7" id="KW-1003">Cell membrane</keyword>
<dbReference type="AlphaFoldDB" id="A0A2H0W7X5"/>
<dbReference type="InterPro" id="IPR001640">
    <property type="entry name" value="Lgt"/>
</dbReference>
<evidence type="ECO:0000256" key="7">
    <source>
        <dbReference type="HAMAP-Rule" id="MF_01147"/>
    </source>
</evidence>
<comment type="pathway">
    <text evidence="7">Protein modification; lipoprotein biosynthesis (diacylglyceryl transfer).</text>
</comment>
<feature type="transmembrane region" description="Helical" evidence="7">
    <location>
        <begin position="43"/>
        <end position="61"/>
    </location>
</feature>
<keyword evidence="6 7" id="KW-0472">Membrane</keyword>
<reference evidence="9" key="1">
    <citation type="submission" date="2017-09" db="EMBL/GenBank/DDBJ databases">
        <title>Depth-based differentiation of microbial function through sediment-hosted aquifers and enrichment of novel symbionts in the deep terrestrial subsurface.</title>
        <authorList>
            <person name="Probst A.J."/>
            <person name="Ladd B."/>
            <person name="Jarett J.K."/>
            <person name="Geller-Mcgrath D.E."/>
            <person name="Sieber C.M.K."/>
            <person name="Emerson J.B."/>
            <person name="Anantharaman K."/>
            <person name="Thomas B.C."/>
            <person name="Malmstrom R."/>
            <person name="Stieglmeier M."/>
            <person name="Klingl A."/>
            <person name="Woyke T."/>
            <person name="Ryan C.M."/>
            <person name="Banfield J.F."/>
        </authorList>
    </citation>
    <scope>NUCLEOTIDE SEQUENCE [LARGE SCALE GENOMIC DNA]</scope>
</reference>
<organism evidence="8 9">
    <name type="scientific">Candidatus Beckwithbacteria bacterium CG10_big_fil_rev_8_21_14_0_10_34_10</name>
    <dbReference type="NCBI Taxonomy" id="1974495"/>
    <lineage>
        <taxon>Bacteria</taxon>
        <taxon>Candidatus Beckwithiibacteriota</taxon>
    </lineage>
</organism>
<dbReference type="NCBIfam" id="TIGR00544">
    <property type="entry name" value="lgt"/>
    <property type="match status" value="1"/>
</dbReference>
<comment type="subcellular location">
    <subcellularLocation>
        <location evidence="7">Cell membrane</location>
        <topology evidence="7">Multi-pass membrane protein</topology>
    </subcellularLocation>
</comment>
<comment type="caution">
    <text evidence="8">The sequence shown here is derived from an EMBL/GenBank/DDBJ whole genome shotgun (WGS) entry which is preliminary data.</text>
</comment>
<evidence type="ECO:0000256" key="6">
    <source>
        <dbReference type="ARBA" id="ARBA00023136"/>
    </source>
</evidence>
<dbReference type="PANTHER" id="PTHR30589:SF0">
    <property type="entry name" value="PHOSPHATIDYLGLYCEROL--PROLIPOPROTEIN DIACYLGLYCERYL TRANSFERASE"/>
    <property type="match status" value="1"/>
</dbReference>
<name>A0A2H0W7X5_9BACT</name>
<dbReference type="UniPathway" id="UPA00664"/>
<feature type="transmembrane region" description="Helical" evidence="7">
    <location>
        <begin position="6"/>
        <end position="22"/>
    </location>
</feature>
<dbReference type="EC" id="2.5.1.145" evidence="7"/>
<accession>A0A2H0W7X5</accession>
<feature type="transmembrane region" description="Helical" evidence="7">
    <location>
        <begin position="167"/>
        <end position="187"/>
    </location>
</feature>
<keyword evidence="8" id="KW-0449">Lipoprotein</keyword>
<comment type="function">
    <text evidence="7">Catalyzes the transfer of the diacylglyceryl group from phosphatidylglycerol to the sulfhydryl group of the N-terminal cysteine of a prolipoprotein, the first step in the formation of mature lipoproteins.</text>
</comment>